<proteinExistence type="predicted"/>
<dbReference type="Proteomes" id="UP000305198">
    <property type="component" value="Unassembled WGS sequence"/>
</dbReference>
<name>A0A4U0YJU7_9GAMM</name>
<dbReference type="EMBL" id="SWAV01000005">
    <property type="protein sequence ID" value="TKA90396.1"/>
    <property type="molecule type" value="Genomic_DNA"/>
</dbReference>
<reference evidence="2 3" key="1">
    <citation type="submission" date="2019-04" db="EMBL/GenBank/DDBJ databases">
        <title>Crypto-aerobic microbial life in anoxic (sulfidic) marine sediments.</title>
        <authorList>
            <person name="Bhattacharya S."/>
            <person name="Roy C."/>
            <person name="Mondal N."/>
            <person name="Sarkar J."/>
            <person name="Mandal S."/>
            <person name="Rameez M.J."/>
            <person name="Ghosh W."/>
        </authorList>
    </citation>
    <scope>NUCLEOTIDE SEQUENCE [LARGE SCALE GENOMIC DNA]</scope>
    <source>
        <strain evidence="2 3">SBBB</strain>
    </source>
</reference>
<sequence>MPKTTVTQAFHFAKGGEVLRYKKGEQDLPQDALDHAIRHGFVKQDAGKHLTQPRRTQAAATVEEPKHGTD</sequence>
<evidence type="ECO:0000313" key="3">
    <source>
        <dbReference type="Proteomes" id="UP000305198"/>
    </source>
</evidence>
<comment type="caution">
    <text evidence="2">The sequence shown here is derived from an EMBL/GenBank/DDBJ whole genome shotgun (WGS) entry which is preliminary data.</text>
</comment>
<feature type="region of interest" description="Disordered" evidence="1">
    <location>
        <begin position="46"/>
        <end position="70"/>
    </location>
</feature>
<dbReference type="RefSeq" id="WP_136869948.1">
    <property type="nucleotide sequence ID" value="NZ_SWAV01000005.1"/>
</dbReference>
<evidence type="ECO:0000313" key="2">
    <source>
        <dbReference type="EMBL" id="TKA90396.1"/>
    </source>
</evidence>
<evidence type="ECO:0000256" key="1">
    <source>
        <dbReference type="SAM" id="MobiDB-lite"/>
    </source>
</evidence>
<gene>
    <name evidence="2" type="ORF">FA869_14875</name>
</gene>
<protein>
    <submittedName>
        <fullName evidence="2">Uncharacterized protein</fullName>
    </submittedName>
</protein>
<dbReference type="AlphaFoldDB" id="A0A4U0YJU7"/>
<organism evidence="2 3">
    <name type="scientific">Halopseudomonas bauzanensis</name>
    <dbReference type="NCBI Taxonomy" id="653930"/>
    <lineage>
        <taxon>Bacteria</taxon>
        <taxon>Pseudomonadati</taxon>
        <taxon>Pseudomonadota</taxon>
        <taxon>Gammaproteobacteria</taxon>
        <taxon>Pseudomonadales</taxon>
        <taxon>Pseudomonadaceae</taxon>
        <taxon>Halopseudomonas</taxon>
    </lineage>
</organism>
<accession>A0A4U0YJU7</accession>